<feature type="region of interest" description="Disordered" evidence="9">
    <location>
        <begin position="302"/>
        <end position="399"/>
    </location>
</feature>
<accession>A0A9Q0MR82</accession>
<feature type="compositionally biased region" description="Polar residues" evidence="9">
    <location>
        <begin position="356"/>
        <end position="381"/>
    </location>
</feature>
<sequence length="423" mass="47199">MTFLSAEITPANYSNYMRYGLMVPKSEASPQSSPMKIRINPLTQTPSTSNLANALQQLHNDSINNNAPNRPTMPSTTPITPNSVSTSLANSMVTNYLSNQLTTPTQSTVPADVKPVMTPTGTRPPQRRRVRRKANSPADDQAEHLTEMSVRGLNLFRYATIYEGIYQCTECAKENIQKTFKNKYSFQRHAFLYHEGTQRKVFPCPVCSKEFSRPDKMKNHMKMTHEAFMPKVEVYPLSYLMGGGGDMPAGTQQPSNQQQKKIQQQLQNSQMKDNVSQQLQNILNSQVENMVVTPQIQHLLNSQRMGDSASGTSTPSPTLSNHQQQQQLLQKLQQQLTNQQSSTQNQTSISTQSPQASPSQLRIVSAQTLNDSTEDTLTPTTIRHDDDAGSRSNDKSADTMSQFNVQMLNMPQIKLENVGPSSD</sequence>
<dbReference type="InterPro" id="IPR013087">
    <property type="entry name" value="Znf_C2H2_type"/>
</dbReference>
<comment type="subcellular location">
    <subcellularLocation>
        <location evidence="1">Nucleus</location>
    </subcellularLocation>
</comment>
<feature type="compositionally biased region" description="Low complexity" evidence="9">
    <location>
        <begin position="318"/>
        <end position="355"/>
    </location>
</feature>
<dbReference type="Pfam" id="PF00096">
    <property type="entry name" value="zf-C2H2"/>
    <property type="match status" value="1"/>
</dbReference>
<proteinExistence type="predicted"/>
<evidence type="ECO:0000256" key="7">
    <source>
        <dbReference type="ARBA" id="ARBA00023242"/>
    </source>
</evidence>
<keyword evidence="5" id="KW-0805">Transcription regulation</keyword>
<dbReference type="InterPro" id="IPR036236">
    <property type="entry name" value="Znf_C2H2_sf"/>
</dbReference>
<protein>
    <submittedName>
        <fullName evidence="11">Protein tramtrack, alpha isoform</fullName>
    </submittedName>
</protein>
<dbReference type="GO" id="GO:0008270">
    <property type="term" value="F:zinc ion binding"/>
    <property type="evidence" value="ECO:0007669"/>
    <property type="project" value="UniProtKB-KW"/>
</dbReference>
<feature type="compositionally biased region" description="Polar residues" evidence="9">
    <location>
        <begin position="302"/>
        <end position="317"/>
    </location>
</feature>
<keyword evidence="3 8" id="KW-0863">Zinc-finger</keyword>
<gene>
    <name evidence="11" type="primary">ttk_8</name>
    <name evidence="11" type="ORF">Bhyg_14035</name>
</gene>
<keyword evidence="7" id="KW-0539">Nucleus</keyword>
<dbReference type="OrthoDB" id="19132at2759"/>
<dbReference type="AlphaFoldDB" id="A0A9Q0MR82"/>
<evidence type="ECO:0000256" key="5">
    <source>
        <dbReference type="ARBA" id="ARBA00023015"/>
    </source>
</evidence>
<feature type="region of interest" description="Disordered" evidence="9">
    <location>
        <begin position="103"/>
        <end position="141"/>
    </location>
</feature>
<evidence type="ECO:0000313" key="11">
    <source>
        <dbReference type="EMBL" id="KAJ6635449.1"/>
    </source>
</evidence>
<dbReference type="GO" id="GO:0006357">
    <property type="term" value="P:regulation of transcription by RNA polymerase II"/>
    <property type="evidence" value="ECO:0007669"/>
    <property type="project" value="TreeGrafter"/>
</dbReference>
<feature type="compositionally biased region" description="Low complexity" evidence="9">
    <location>
        <begin position="252"/>
        <end position="270"/>
    </location>
</feature>
<name>A0A9Q0MR82_9DIPT</name>
<dbReference type="Gene3D" id="3.30.160.60">
    <property type="entry name" value="Classic Zinc Finger"/>
    <property type="match status" value="1"/>
</dbReference>
<evidence type="ECO:0000259" key="10">
    <source>
        <dbReference type="PROSITE" id="PS50157"/>
    </source>
</evidence>
<keyword evidence="2" id="KW-0479">Metal-binding</keyword>
<evidence type="ECO:0000256" key="6">
    <source>
        <dbReference type="ARBA" id="ARBA00023163"/>
    </source>
</evidence>
<feature type="compositionally biased region" description="Basic and acidic residues" evidence="9">
    <location>
        <begin position="382"/>
        <end position="397"/>
    </location>
</feature>
<dbReference type="SMART" id="SM00355">
    <property type="entry name" value="ZnF_C2H2"/>
    <property type="match status" value="2"/>
</dbReference>
<evidence type="ECO:0000256" key="3">
    <source>
        <dbReference type="ARBA" id="ARBA00022771"/>
    </source>
</evidence>
<dbReference type="PANTHER" id="PTHR46179">
    <property type="entry name" value="ZINC FINGER PROTEIN"/>
    <property type="match status" value="1"/>
</dbReference>
<dbReference type="PROSITE" id="PS50157">
    <property type="entry name" value="ZINC_FINGER_C2H2_2"/>
    <property type="match status" value="1"/>
</dbReference>
<dbReference type="EMBL" id="WJQU01000004">
    <property type="protein sequence ID" value="KAJ6635449.1"/>
    <property type="molecule type" value="Genomic_DNA"/>
</dbReference>
<dbReference type="InterPro" id="IPR051061">
    <property type="entry name" value="Zinc_finger_trans_reg"/>
</dbReference>
<feature type="domain" description="C2H2-type" evidence="10">
    <location>
        <begin position="202"/>
        <end position="230"/>
    </location>
</feature>
<evidence type="ECO:0000256" key="4">
    <source>
        <dbReference type="ARBA" id="ARBA00022833"/>
    </source>
</evidence>
<dbReference type="SUPFAM" id="SSF57667">
    <property type="entry name" value="beta-beta-alpha zinc fingers"/>
    <property type="match status" value="1"/>
</dbReference>
<evidence type="ECO:0000313" key="12">
    <source>
        <dbReference type="Proteomes" id="UP001151699"/>
    </source>
</evidence>
<keyword evidence="12" id="KW-1185">Reference proteome</keyword>
<dbReference type="PROSITE" id="PS00028">
    <property type="entry name" value="ZINC_FINGER_C2H2_1"/>
    <property type="match status" value="1"/>
</dbReference>
<evidence type="ECO:0000256" key="9">
    <source>
        <dbReference type="SAM" id="MobiDB-lite"/>
    </source>
</evidence>
<dbReference type="PANTHER" id="PTHR46179:SF13">
    <property type="entry name" value="C2H2-TYPE DOMAIN-CONTAINING PROTEIN"/>
    <property type="match status" value="1"/>
</dbReference>
<feature type="region of interest" description="Disordered" evidence="9">
    <location>
        <begin position="245"/>
        <end position="275"/>
    </location>
</feature>
<dbReference type="GO" id="GO:0005634">
    <property type="term" value="C:nucleus"/>
    <property type="evidence" value="ECO:0007669"/>
    <property type="project" value="UniProtKB-SubCell"/>
</dbReference>
<keyword evidence="6" id="KW-0804">Transcription</keyword>
<keyword evidence="4" id="KW-0862">Zinc</keyword>
<comment type="caution">
    <text evidence="11">The sequence shown here is derived from an EMBL/GenBank/DDBJ whole genome shotgun (WGS) entry which is preliminary data.</text>
</comment>
<reference evidence="11" key="1">
    <citation type="submission" date="2022-07" db="EMBL/GenBank/DDBJ databases">
        <authorList>
            <person name="Trinca V."/>
            <person name="Uliana J.V.C."/>
            <person name="Torres T.T."/>
            <person name="Ward R.J."/>
            <person name="Monesi N."/>
        </authorList>
    </citation>
    <scope>NUCLEOTIDE SEQUENCE</scope>
    <source>
        <strain evidence="11">HSMRA1968</strain>
        <tissue evidence="11">Whole embryos</tissue>
    </source>
</reference>
<dbReference type="Proteomes" id="UP001151699">
    <property type="component" value="Chromosome C"/>
</dbReference>
<organism evidence="11 12">
    <name type="scientific">Pseudolycoriella hygida</name>
    <dbReference type="NCBI Taxonomy" id="35572"/>
    <lineage>
        <taxon>Eukaryota</taxon>
        <taxon>Metazoa</taxon>
        <taxon>Ecdysozoa</taxon>
        <taxon>Arthropoda</taxon>
        <taxon>Hexapoda</taxon>
        <taxon>Insecta</taxon>
        <taxon>Pterygota</taxon>
        <taxon>Neoptera</taxon>
        <taxon>Endopterygota</taxon>
        <taxon>Diptera</taxon>
        <taxon>Nematocera</taxon>
        <taxon>Sciaroidea</taxon>
        <taxon>Sciaridae</taxon>
        <taxon>Pseudolycoriella</taxon>
    </lineage>
</organism>
<evidence type="ECO:0000256" key="2">
    <source>
        <dbReference type="ARBA" id="ARBA00022723"/>
    </source>
</evidence>
<evidence type="ECO:0000256" key="1">
    <source>
        <dbReference type="ARBA" id="ARBA00004123"/>
    </source>
</evidence>
<evidence type="ECO:0000256" key="8">
    <source>
        <dbReference type="PROSITE-ProRule" id="PRU00042"/>
    </source>
</evidence>
<feature type="compositionally biased region" description="Basic residues" evidence="9">
    <location>
        <begin position="125"/>
        <end position="134"/>
    </location>
</feature>